<feature type="chain" id="PRO_5047292165" evidence="10">
    <location>
        <begin position="38"/>
        <end position="850"/>
    </location>
</feature>
<comment type="subcellular location">
    <subcellularLocation>
        <location evidence="1">Cell outer membrane</location>
        <topology evidence="1">Multi-pass membrane protein</topology>
    </subcellularLocation>
</comment>
<comment type="caution">
    <text evidence="13">The sequence shown here is derived from an EMBL/GenBank/DDBJ whole genome shotgun (WGS) entry which is preliminary data.</text>
</comment>
<dbReference type="Gene3D" id="2.60.40.2610">
    <property type="entry name" value="Outer membrane usher protein FimD, plug domain"/>
    <property type="match status" value="1"/>
</dbReference>
<comment type="similarity">
    <text evidence="2">Belongs to the fimbrial export usher family.</text>
</comment>
<keyword evidence="3" id="KW-0813">Transport</keyword>
<dbReference type="InterPro" id="IPR037224">
    <property type="entry name" value="PapC_N_sf"/>
</dbReference>
<evidence type="ECO:0000256" key="9">
    <source>
        <dbReference type="SAM" id="MobiDB-lite"/>
    </source>
</evidence>
<evidence type="ECO:0000256" key="1">
    <source>
        <dbReference type="ARBA" id="ARBA00004571"/>
    </source>
</evidence>
<keyword evidence="4" id="KW-1134">Transmembrane beta strand</keyword>
<protein>
    <submittedName>
        <fullName evidence="13">Fimbria/pilus outer membrane usher protein</fullName>
    </submittedName>
</protein>
<dbReference type="Gene3D" id="2.60.40.2070">
    <property type="match status" value="1"/>
</dbReference>
<evidence type="ECO:0000256" key="6">
    <source>
        <dbReference type="ARBA" id="ARBA00022729"/>
    </source>
</evidence>
<dbReference type="InterPro" id="IPR025949">
    <property type="entry name" value="PapC-like_C"/>
</dbReference>
<dbReference type="PANTHER" id="PTHR30451:SF8">
    <property type="entry name" value="FIMBRIAL USHER PROTEIN"/>
    <property type="match status" value="1"/>
</dbReference>
<accession>A0ABS8JH07</accession>
<dbReference type="InterPro" id="IPR025885">
    <property type="entry name" value="PapC_N"/>
</dbReference>
<evidence type="ECO:0000256" key="8">
    <source>
        <dbReference type="ARBA" id="ARBA00023237"/>
    </source>
</evidence>
<evidence type="ECO:0000259" key="11">
    <source>
        <dbReference type="Pfam" id="PF13953"/>
    </source>
</evidence>
<dbReference type="InterPro" id="IPR042186">
    <property type="entry name" value="FimD_plug_dom"/>
</dbReference>
<dbReference type="InterPro" id="IPR000015">
    <property type="entry name" value="Fimb_usher"/>
</dbReference>
<feature type="domain" description="PapC-like C-terminal" evidence="11">
    <location>
        <begin position="754"/>
        <end position="813"/>
    </location>
</feature>
<dbReference type="Pfam" id="PF00577">
    <property type="entry name" value="Usher"/>
    <property type="match status" value="1"/>
</dbReference>
<dbReference type="EMBL" id="JAJGAK010000001">
    <property type="protein sequence ID" value="MCC8362790.1"/>
    <property type="molecule type" value="Genomic_DNA"/>
</dbReference>
<sequence length="850" mass="90683">MTMRSNARDFPLPPLHPLALALAAALGVLLAGMNARAADSAPGAELPAPGADAAPGDEIDTATFDPNLLKQRGFDPQLAEYLKRAPRFTPGTHQVDLVVNGLRRGKTLATFDNAGKLCFNLAFAEVAGLKPPAMPPGATCTSVENAYPMAVAELQPEIGGISLVVPMDAVKPESRATPGYARGGTGGLLNYEVFGSSTQFNDLNSDHLIANTEVGLNAGNWVFRSAQSYSDSNGVSQFERRHTYAERALMRARSLLQVGDVTMDNAVLAGALVTGVQLKPETGLAPGVRGVIEGIAQTQARVDVRQSGALIYSAVVPPGPFQLGNLQLIDRVSAVDVTVTEADGSERRFSVPAASLDSVATAAPTGYTATIGRVRDQSNTMQAEPWVASASGTWAAGKTGTYSAGAMGAQGYASVGVGAQKRWDDWGTYLSGQVAYANASRREEKGTQVNLAVQQRLSQAVSLNASALKRTEGFRDLLESTQEGEFSAGRTDTTWSVGTSFASRELGTLGASYSRTSTYDDIEYARGTLSWGKQIRGVSLSASAEWDLDDVGEQNDDALYFTVTVPLGSSSRRASAGYNRRAERDRYSVRYEDSPTDTFRYRLNAERDTQYGDTDMRADVSMLPRYTQLDLGYSHGSDGDNTKSYGLRGGAVLHRDGVTFSPYPIDDSFGILKLGSVPGVKVQTPAGPVWTDWSGQAVVPQLQPYRMNAIELITKTLPRNINVANARHELEVGRGSVQHIAFDVMRARRVLLLAKMLDGSPVPSGATVIDGRNKLVTMVSDGGEIFMTNDPAGEAFGIHLPEGGECILEFKLPATPDPDAYYETINATCRPGSLKKELAIGQVSQVTVAP</sequence>
<evidence type="ECO:0000259" key="12">
    <source>
        <dbReference type="Pfam" id="PF13954"/>
    </source>
</evidence>
<dbReference type="Gene3D" id="3.10.20.410">
    <property type="match status" value="1"/>
</dbReference>
<keyword evidence="5" id="KW-0812">Transmembrane</keyword>
<evidence type="ECO:0000256" key="4">
    <source>
        <dbReference type="ARBA" id="ARBA00022452"/>
    </source>
</evidence>
<evidence type="ECO:0000256" key="10">
    <source>
        <dbReference type="SAM" id="SignalP"/>
    </source>
</evidence>
<feature type="domain" description="PapC N-terminal" evidence="12">
    <location>
        <begin position="63"/>
        <end position="193"/>
    </location>
</feature>
<evidence type="ECO:0000256" key="3">
    <source>
        <dbReference type="ARBA" id="ARBA00022448"/>
    </source>
</evidence>
<evidence type="ECO:0000256" key="7">
    <source>
        <dbReference type="ARBA" id="ARBA00023136"/>
    </source>
</evidence>
<evidence type="ECO:0000256" key="5">
    <source>
        <dbReference type="ARBA" id="ARBA00022692"/>
    </source>
</evidence>
<dbReference type="Proteomes" id="UP001165293">
    <property type="component" value="Unassembled WGS sequence"/>
</dbReference>
<organism evidence="13 14">
    <name type="scientific">Noviluteimonas lactosilytica</name>
    <dbReference type="NCBI Taxonomy" id="2888523"/>
    <lineage>
        <taxon>Bacteria</taxon>
        <taxon>Pseudomonadati</taxon>
        <taxon>Pseudomonadota</taxon>
        <taxon>Gammaproteobacteria</taxon>
        <taxon>Lysobacterales</taxon>
        <taxon>Lysobacteraceae</taxon>
        <taxon>Noviluteimonas</taxon>
    </lineage>
</organism>
<keyword evidence="14" id="KW-1185">Reference proteome</keyword>
<name>A0ABS8JH07_9GAMM</name>
<dbReference type="Pfam" id="PF13954">
    <property type="entry name" value="PapC_N"/>
    <property type="match status" value="1"/>
</dbReference>
<dbReference type="InterPro" id="IPR043142">
    <property type="entry name" value="PapC-like_C_sf"/>
</dbReference>
<reference evidence="13" key="1">
    <citation type="submission" date="2021-10" db="EMBL/GenBank/DDBJ databases">
        <authorList>
            <person name="Lyu M."/>
            <person name="Wang X."/>
            <person name="Meng X."/>
            <person name="Xu K."/>
        </authorList>
    </citation>
    <scope>NUCLEOTIDE SEQUENCE</scope>
    <source>
        <strain evidence="13">A6</strain>
    </source>
</reference>
<keyword evidence="8" id="KW-0998">Cell outer membrane</keyword>
<feature type="compositionally biased region" description="Low complexity" evidence="9">
    <location>
        <begin position="41"/>
        <end position="54"/>
    </location>
</feature>
<proteinExistence type="inferred from homology"/>
<feature type="signal peptide" evidence="10">
    <location>
        <begin position="1"/>
        <end position="37"/>
    </location>
</feature>
<evidence type="ECO:0000313" key="13">
    <source>
        <dbReference type="EMBL" id="MCC8362790.1"/>
    </source>
</evidence>
<evidence type="ECO:0000313" key="14">
    <source>
        <dbReference type="Proteomes" id="UP001165293"/>
    </source>
</evidence>
<dbReference type="PANTHER" id="PTHR30451">
    <property type="entry name" value="OUTER MEMBRANE USHER PROTEIN"/>
    <property type="match status" value="1"/>
</dbReference>
<feature type="region of interest" description="Disordered" evidence="9">
    <location>
        <begin position="40"/>
        <end position="62"/>
    </location>
</feature>
<keyword evidence="7" id="KW-0472">Membrane</keyword>
<dbReference type="Gene3D" id="2.60.40.3110">
    <property type="match status" value="1"/>
</dbReference>
<dbReference type="RefSeq" id="WP_230526368.1">
    <property type="nucleotide sequence ID" value="NZ_JAJGAK010000001.1"/>
</dbReference>
<keyword evidence="6 10" id="KW-0732">Signal</keyword>
<gene>
    <name evidence="13" type="ORF">LK996_06835</name>
</gene>
<dbReference type="SUPFAM" id="SSF141729">
    <property type="entry name" value="FimD N-terminal domain-like"/>
    <property type="match status" value="1"/>
</dbReference>
<dbReference type="Pfam" id="PF13953">
    <property type="entry name" value="PapC_C"/>
    <property type="match status" value="1"/>
</dbReference>
<evidence type="ECO:0000256" key="2">
    <source>
        <dbReference type="ARBA" id="ARBA00008064"/>
    </source>
</evidence>